<reference evidence="2" key="1">
    <citation type="submission" date="2022-07" db="EMBL/GenBank/DDBJ databases">
        <title>Taxonomy of Aspergillus series Nigri: significant species reduction supported by multi-species coalescent approaches.</title>
        <authorList>
            <person name="Bian C."/>
            <person name="Kusuya Y."/>
            <person name="Sklenar F."/>
            <person name="D'hooge E."/>
            <person name="Yaguchi T."/>
            <person name="Takahashi H."/>
            <person name="Hubka V."/>
        </authorList>
    </citation>
    <scope>NUCLEOTIDE SEQUENCE</scope>
    <source>
        <strain evidence="2">CBS 733.88</strain>
    </source>
</reference>
<sequence>MDFRGHNFQKRKLRPLRSFAYGDTKKPELPQPWVKSPQRYPPEVEEDYIEYKGYCEVQAEKNKAYNKAISSMRTVEDMMRGEEAATNLINSARKVRRKRDQLRRDNQNRLFPFARLN</sequence>
<dbReference type="AlphaFoldDB" id="A0A9W6DIN8"/>
<evidence type="ECO:0000313" key="3">
    <source>
        <dbReference type="Proteomes" id="UP001143548"/>
    </source>
</evidence>
<accession>A0A9W6DIN8</accession>
<evidence type="ECO:0000313" key="2">
    <source>
        <dbReference type="EMBL" id="GKZ16850.1"/>
    </source>
</evidence>
<feature type="region of interest" description="Disordered" evidence="1">
    <location>
        <begin position="96"/>
        <end position="117"/>
    </location>
</feature>
<dbReference type="EMBL" id="BROQ01000002">
    <property type="protein sequence ID" value="GKZ16850.1"/>
    <property type="molecule type" value="Genomic_DNA"/>
</dbReference>
<organism evidence="2 3">
    <name type="scientific">Aspergillus brasiliensis</name>
    <dbReference type="NCBI Taxonomy" id="319629"/>
    <lineage>
        <taxon>Eukaryota</taxon>
        <taxon>Fungi</taxon>
        <taxon>Dikarya</taxon>
        <taxon>Ascomycota</taxon>
        <taxon>Pezizomycotina</taxon>
        <taxon>Eurotiomycetes</taxon>
        <taxon>Eurotiomycetidae</taxon>
        <taxon>Eurotiales</taxon>
        <taxon>Aspergillaceae</taxon>
        <taxon>Aspergillus</taxon>
        <taxon>Aspergillus subgen. Circumdati</taxon>
    </lineage>
</organism>
<gene>
    <name evidence="2" type="ORF">AbraCBS73388_004234</name>
</gene>
<comment type="caution">
    <text evidence="2">The sequence shown here is derived from an EMBL/GenBank/DDBJ whole genome shotgun (WGS) entry which is preliminary data.</text>
</comment>
<proteinExistence type="predicted"/>
<name>A0A9W6DIN8_9EURO</name>
<feature type="region of interest" description="Disordered" evidence="1">
    <location>
        <begin position="14"/>
        <end position="39"/>
    </location>
</feature>
<dbReference type="Proteomes" id="UP001143548">
    <property type="component" value="Unassembled WGS sequence"/>
</dbReference>
<protein>
    <submittedName>
        <fullName evidence="2">Uncharacterized protein</fullName>
    </submittedName>
</protein>
<evidence type="ECO:0000256" key="1">
    <source>
        <dbReference type="SAM" id="MobiDB-lite"/>
    </source>
</evidence>